<organism evidence="2 3">
    <name type="scientific">Panicum hallii var. hallii</name>
    <dbReference type="NCBI Taxonomy" id="1504633"/>
    <lineage>
        <taxon>Eukaryota</taxon>
        <taxon>Viridiplantae</taxon>
        <taxon>Streptophyta</taxon>
        <taxon>Embryophyta</taxon>
        <taxon>Tracheophyta</taxon>
        <taxon>Spermatophyta</taxon>
        <taxon>Magnoliopsida</taxon>
        <taxon>Liliopsida</taxon>
        <taxon>Poales</taxon>
        <taxon>Poaceae</taxon>
        <taxon>PACMAD clade</taxon>
        <taxon>Panicoideae</taxon>
        <taxon>Panicodae</taxon>
        <taxon>Paniceae</taxon>
        <taxon>Panicinae</taxon>
        <taxon>Panicum</taxon>
        <taxon>Panicum sect. Panicum</taxon>
    </lineage>
</organism>
<proteinExistence type="predicted"/>
<dbReference type="Gramene" id="PUZ46259">
    <property type="protein sequence ID" value="PUZ46259"/>
    <property type="gene ID" value="GQ55_7G041800"/>
</dbReference>
<dbReference type="EMBL" id="CM009755">
    <property type="protein sequence ID" value="PUZ46259.1"/>
    <property type="molecule type" value="Genomic_DNA"/>
</dbReference>
<feature type="region of interest" description="Disordered" evidence="1">
    <location>
        <begin position="134"/>
        <end position="156"/>
    </location>
</feature>
<accession>A0A2T7CSE1</accession>
<sequence length="177" mass="18756">MSLSHKRIKEAVAGDHTAAAVAKDHTPRPSSSPGVGDRDAAAARRHAFPARQNRKEFPVHGGQMSPRGKGREGKGRGVVRSKSSIQRASSVAWTHHELPPPRGSGPHSPNKSPQLAVSSPSLSLSTFSLLRHSRVLSSSSSSKHTSLPHSLAHSPQSILPALRARALGVWRSLAALP</sequence>
<dbReference type="AlphaFoldDB" id="A0A2T7CSE1"/>
<feature type="compositionally biased region" description="Low complexity" evidence="1">
    <location>
        <begin position="134"/>
        <end position="151"/>
    </location>
</feature>
<evidence type="ECO:0000313" key="2">
    <source>
        <dbReference type="EMBL" id="PUZ46259.1"/>
    </source>
</evidence>
<keyword evidence="3" id="KW-1185">Reference proteome</keyword>
<protein>
    <submittedName>
        <fullName evidence="2">Uncharacterized protein</fullName>
    </submittedName>
</protein>
<name>A0A2T7CSE1_9POAL</name>
<feature type="region of interest" description="Disordered" evidence="1">
    <location>
        <begin position="1"/>
        <end position="119"/>
    </location>
</feature>
<evidence type="ECO:0000256" key="1">
    <source>
        <dbReference type="SAM" id="MobiDB-lite"/>
    </source>
</evidence>
<gene>
    <name evidence="2" type="ORF">GQ55_7G041800</name>
</gene>
<reference evidence="2 3" key="1">
    <citation type="submission" date="2018-04" db="EMBL/GenBank/DDBJ databases">
        <title>WGS assembly of Panicum hallii var. hallii HAL2.</title>
        <authorList>
            <person name="Lovell J."/>
            <person name="Jenkins J."/>
            <person name="Lowry D."/>
            <person name="Mamidi S."/>
            <person name="Sreedasyam A."/>
            <person name="Weng X."/>
            <person name="Barry K."/>
            <person name="Bonette J."/>
            <person name="Campitelli B."/>
            <person name="Daum C."/>
            <person name="Gordon S."/>
            <person name="Gould B."/>
            <person name="Lipzen A."/>
            <person name="MacQueen A."/>
            <person name="Palacio-Mejia J."/>
            <person name="Plott C."/>
            <person name="Shakirov E."/>
            <person name="Shu S."/>
            <person name="Yoshinaga Y."/>
            <person name="Zane M."/>
            <person name="Rokhsar D."/>
            <person name="Grimwood J."/>
            <person name="Schmutz J."/>
            <person name="Juenger T."/>
        </authorList>
    </citation>
    <scope>NUCLEOTIDE SEQUENCE [LARGE SCALE GENOMIC DNA]</scope>
    <source>
        <strain evidence="3">cv. HAL2</strain>
    </source>
</reference>
<dbReference type="Proteomes" id="UP000244336">
    <property type="component" value="Chromosome 7"/>
</dbReference>
<evidence type="ECO:0000313" key="3">
    <source>
        <dbReference type="Proteomes" id="UP000244336"/>
    </source>
</evidence>
<feature type="compositionally biased region" description="Polar residues" evidence="1">
    <location>
        <begin position="81"/>
        <end position="92"/>
    </location>
</feature>